<keyword evidence="1" id="KW-0677">Repeat</keyword>
<dbReference type="PANTHER" id="PTHR24198">
    <property type="entry name" value="ANKYRIN REPEAT AND PROTEIN KINASE DOMAIN-CONTAINING PROTEIN"/>
    <property type="match status" value="1"/>
</dbReference>
<organism evidence="5 6">
    <name type="scientific">Byssothecium circinans</name>
    <dbReference type="NCBI Taxonomy" id="147558"/>
    <lineage>
        <taxon>Eukaryota</taxon>
        <taxon>Fungi</taxon>
        <taxon>Dikarya</taxon>
        <taxon>Ascomycota</taxon>
        <taxon>Pezizomycotina</taxon>
        <taxon>Dothideomycetes</taxon>
        <taxon>Pleosporomycetidae</taxon>
        <taxon>Pleosporales</taxon>
        <taxon>Massarineae</taxon>
        <taxon>Massarinaceae</taxon>
        <taxon>Byssothecium</taxon>
    </lineage>
</organism>
<feature type="repeat" description="ANK" evidence="3">
    <location>
        <begin position="283"/>
        <end position="324"/>
    </location>
</feature>
<dbReference type="OrthoDB" id="341259at2759"/>
<keyword evidence="6" id="KW-1185">Reference proteome</keyword>
<dbReference type="AlphaFoldDB" id="A0A6A5TKD6"/>
<gene>
    <name evidence="5" type="ORF">CC80DRAFT_166316</name>
</gene>
<evidence type="ECO:0000313" key="6">
    <source>
        <dbReference type="Proteomes" id="UP000800035"/>
    </source>
</evidence>
<dbReference type="SUPFAM" id="SSF48403">
    <property type="entry name" value="Ankyrin repeat"/>
    <property type="match status" value="1"/>
</dbReference>
<protein>
    <submittedName>
        <fullName evidence="5">Ankyrin</fullName>
    </submittedName>
</protein>
<dbReference type="InterPro" id="IPR002110">
    <property type="entry name" value="Ankyrin_rpt"/>
</dbReference>
<dbReference type="SMART" id="SM00248">
    <property type="entry name" value="ANK"/>
    <property type="match status" value="5"/>
</dbReference>
<dbReference type="PANTHER" id="PTHR24198:SF165">
    <property type="entry name" value="ANKYRIN REPEAT-CONTAINING PROTEIN-RELATED"/>
    <property type="match status" value="1"/>
</dbReference>
<dbReference type="Pfam" id="PF12796">
    <property type="entry name" value="Ank_2"/>
    <property type="match status" value="1"/>
</dbReference>
<evidence type="ECO:0000256" key="4">
    <source>
        <dbReference type="SAM" id="MobiDB-lite"/>
    </source>
</evidence>
<keyword evidence="2 3" id="KW-0040">ANK repeat</keyword>
<name>A0A6A5TKD6_9PLEO</name>
<dbReference type="PROSITE" id="PS50088">
    <property type="entry name" value="ANK_REPEAT"/>
    <property type="match status" value="2"/>
</dbReference>
<reference evidence="5" key="1">
    <citation type="journal article" date="2020" name="Stud. Mycol.">
        <title>101 Dothideomycetes genomes: a test case for predicting lifestyles and emergence of pathogens.</title>
        <authorList>
            <person name="Haridas S."/>
            <person name="Albert R."/>
            <person name="Binder M."/>
            <person name="Bloem J."/>
            <person name="Labutti K."/>
            <person name="Salamov A."/>
            <person name="Andreopoulos B."/>
            <person name="Baker S."/>
            <person name="Barry K."/>
            <person name="Bills G."/>
            <person name="Bluhm B."/>
            <person name="Cannon C."/>
            <person name="Castanera R."/>
            <person name="Culley D."/>
            <person name="Daum C."/>
            <person name="Ezra D."/>
            <person name="Gonzalez J."/>
            <person name="Henrissat B."/>
            <person name="Kuo A."/>
            <person name="Liang C."/>
            <person name="Lipzen A."/>
            <person name="Lutzoni F."/>
            <person name="Magnuson J."/>
            <person name="Mondo S."/>
            <person name="Nolan M."/>
            <person name="Ohm R."/>
            <person name="Pangilinan J."/>
            <person name="Park H.-J."/>
            <person name="Ramirez L."/>
            <person name="Alfaro M."/>
            <person name="Sun H."/>
            <person name="Tritt A."/>
            <person name="Yoshinaga Y."/>
            <person name="Zwiers L.-H."/>
            <person name="Turgeon B."/>
            <person name="Goodwin S."/>
            <person name="Spatafora J."/>
            <person name="Crous P."/>
            <person name="Grigoriev I."/>
        </authorList>
    </citation>
    <scope>NUCLEOTIDE SEQUENCE</scope>
    <source>
        <strain evidence="5">CBS 675.92</strain>
    </source>
</reference>
<feature type="region of interest" description="Disordered" evidence="4">
    <location>
        <begin position="366"/>
        <end position="391"/>
    </location>
</feature>
<feature type="repeat" description="ANK" evidence="3">
    <location>
        <begin position="18"/>
        <end position="50"/>
    </location>
</feature>
<dbReference type="EMBL" id="ML977006">
    <property type="protein sequence ID" value="KAF1953101.1"/>
    <property type="molecule type" value="Genomic_DNA"/>
</dbReference>
<evidence type="ECO:0000256" key="2">
    <source>
        <dbReference type="ARBA" id="ARBA00023043"/>
    </source>
</evidence>
<accession>A0A6A5TKD6</accession>
<sequence length="391" mass="42816">MSAWLIPSQTCFNHHLTDPLFALHNAAGHGNVKLIRNLIADGYDPNLIEPHVFGTPLHVAIQCNQLPSLLVLLLLGADPEAFEPDSACRNECHLADNSLRMAVRWGRREIVKLLWDIGVKRCSYTDHDMARFRRSRGGRATGGSLLEVAAAHGHIDIARDLLEWGWWEGVERNGALESAAYIWEDELVAMLLARYTFEKPVLKRAVQNLVDGGPKGFRNCYISYNWTVEQSVKEACAMALLLDAGAPVDMDKLLCRVAGRDCEIETLRLLLARGANVSTRGVAGKTPFHFAARRNPGGPGKRACSAEGVKVLLEYGADASLLDDEGVTPVHSLVGENEVELLKLCLEKGNELGGLRDMMDGDGRSFFESGYGEGRRGDGEGFRSAGPNDAQ</sequence>
<evidence type="ECO:0000256" key="1">
    <source>
        <dbReference type="ARBA" id="ARBA00022737"/>
    </source>
</evidence>
<dbReference type="InterPro" id="IPR036770">
    <property type="entry name" value="Ankyrin_rpt-contain_sf"/>
</dbReference>
<evidence type="ECO:0000256" key="3">
    <source>
        <dbReference type="PROSITE-ProRule" id="PRU00023"/>
    </source>
</evidence>
<dbReference type="Proteomes" id="UP000800035">
    <property type="component" value="Unassembled WGS sequence"/>
</dbReference>
<evidence type="ECO:0000313" key="5">
    <source>
        <dbReference type="EMBL" id="KAF1953101.1"/>
    </source>
</evidence>
<dbReference type="Gene3D" id="1.25.40.20">
    <property type="entry name" value="Ankyrin repeat-containing domain"/>
    <property type="match status" value="2"/>
</dbReference>
<proteinExistence type="predicted"/>